<keyword evidence="3" id="KW-1185">Reference proteome</keyword>
<dbReference type="AlphaFoldDB" id="A0A9Q4B437"/>
<proteinExistence type="predicted"/>
<evidence type="ECO:0000313" key="3">
    <source>
        <dbReference type="Proteomes" id="UP001057753"/>
    </source>
</evidence>
<keyword evidence="1" id="KW-0472">Membrane</keyword>
<feature type="transmembrane region" description="Helical" evidence="1">
    <location>
        <begin position="189"/>
        <end position="210"/>
    </location>
</feature>
<protein>
    <submittedName>
        <fullName evidence="2">Uncharacterized protein</fullName>
    </submittedName>
</protein>
<feature type="transmembrane region" description="Helical" evidence="1">
    <location>
        <begin position="14"/>
        <end position="31"/>
    </location>
</feature>
<keyword evidence="1" id="KW-1133">Transmembrane helix</keyword>
<dbReference type="RefSeq" id="WP_257822015.1">
    <property type="nucleotide sequence ID" value="NZ_JABXYM010000001.1"/>
</dbReference>
<dbReference type="Proteomes" id="UP001057753">
    <property type="component" value="Unassembled WGS sequence"/>
</dbReference>
<feature type="transmembrane region" description="Helical" evidence="1">
    <location>
        <begin position="158"/>
        <end position="182"/>
    </location>
</feature>
<sequence length="277" mass="32531">MNKGRLHQFIGEELSIWWVMIGIILYLYGFFLRLEIFDESYIRALTINQWDIVFSLLNDIYLHIFIIQIALLFMSIKIIHKNTSDFIIFRAGNYKKWMLITLKEFIFKTIILICLLFIVNLLLIIGVPKSLGWSVFALGEGVNDHATAILSVYVTPPIWALILHLILLGINYSLCHLLLSLIYLIFKNIFYSIGLAVFIWLLSVISFNWFNGNFAFLTMANFFSLSYGTNSYDNIYSPVIVILIYFVFTLGIYLFVDINFKRVFFKLEMKRKRSYHD</sequence>
<organism evidence="2 3">
    <name type="scientific">Salipaludibacillus agaradhaerens</name>
    <name type="common">Bacillus agaradhaerens</name>
    <dbReference type="NCBI Taxonomy" id="76935"/>
    <lineage>
        <taxon>Bacteria</taxon>
        <taxon>Bacillati</taxon>
        <taxon>Bacillota</taxon>
        <taxon>Bacilli</taxon>
        <taxon>Bacillales</taxon>
        <taxon>Bacillaceae</taxon>
    </lineage>
</organism>
<evidence type="ECO:0000256" key="1">
    <source>
        <dbReference type="SAM" id="Phobius"/>
    </source>
</evidence>
<dbReference type="EMBL" id="JABXYM010000001">
    <property type="protein sequence ID" value="MCR6097615.1"/>
    <property type="molecule type" value="Genomic_DNA"/>
</dbReference>
<keyword evidence="1" id="KW-0812">Transmembrane</keyword>
<accession>A0A9Q4B437</accession>
<evidence type="ECO:0000313" key="2">
    <source>
        <dbReference type="EMBL" id="MCR6097615.1"/>
    </source>
</evidence>
<feature type="transmembrane region" description="Helical" evidence="1">
    <location>
        <begin position="235"/>
        <end position="256"/>
    </location>
</feature>
<comment type="caution">
    <text evidence="2">The sequence shown here is derived from an EMBL/GenBank/DDBJ whole genome shotgun (WGS) entry which is preliminary data.</text>
</comment>
<reference evidence="2" key="1">
    <citation type="submission" date="2020-06" db="EMBL/GenBank/DDBJ databases">
        <title>Insight into the genomes of haloalkaliphilic bacilli from Kenyan soda lakes.</title>
        <authorList>
            <person name="Mwirichia R."/>
            <person name="Villamizar G.C."/>
            <person name="Poehlein A."/>
            <person name="Mugweru J."/>
            <person name="Kipnyargis A."/>
            <person name="Kiplimo D."/>
            <person name="Orwa P."/>
            <person name="Daniel R."/>
        </authorList>
    </citation>
    <scope>NUCLEOTIDE SEQUENCE</scope>
    <source>
        <strain evidence="2">B1096_S55</strain>
    </source>
</reference>
<feature type="transmembrane region" description="Helical" evidence="1">
    <location>
        <begin position="60"/>
        <end position="80"/>
    </location>
</feature>
<name>A0A9Q4B437_SALAG</name>
<feature type="transmembrane region" description="Helical" evidence="1">
    <location>
        <begin position="105"/>
        <end position="127"/>
    </location>
</feature>
<gene>
    <name evidence="2" type="ORF">HXA33_13775</name>
</gene>